<feature type="signal peptide" evidence="1">
    <location>
        <begin position="1"/>
        <end position="18"/>
    </location>
</feature>
<proteinExistence type="predicted"/>
<evidence type="ECO:0000313" key="3">
    <source>
        <dbReference type="WBParaSite" id="ACAC_0000741601-mRNA-1"/>
    </source>
</evidence>
<dbReference type="WBParaSite" id="ACAC_0000741601-mRNA-1">
    <property type="protein sequence ID" value="ACAC_0000741601-mRNA-1"/>
    <property type="gene ID" value="ACAC_0000741601"/>
</dbReference>
<organism evidence="2 3">
    <name type="scientific">Angiostrongylus cantonensis</name>
    <name type="common">Rat lungworm</name>
    <dbReference type="NCBI Taxonomy" id="6313"/>
    <lineage>
        <taxon>Eukaryota</taxon>
        <taxon>Metazoa</taxon>
        <taxon>Ecdysozoa</taxon>
        <taxon>Nematoda</taxon>
        <taxon>Chromadorea</taxon>
        <taxon>Rhabditida</taxon>
        <taxon>Rhabditina</taxon>
        <taxon>Rhabditomorpha</taxon>
        <taxon>Strongyloidea</taxon>
        <taxon>Metastrongylidae</taxon>
        <taxon>Angiostrongylus</taxon>
    </lineage>
</organism>
<accession>A0A0K0DAR7</accession>
<reference evidence="2" key="1">
    <citation type="submission" date="2012-09" db="EMBL/GenBank/DDBJ databases">
        <authorList>
            <person name="Martin A.A."/>
        </authorList>
    </citation>
    <scope>NUCLEOTIDE SEQUENCE</scope>
</reference>
<evidence type="ECO:0000313" key="2">
    <source>
        <dbReference type="Proteomes" id="UP000035642"/>
    </source>
</evidence>
<dbReference type="Proteomes" id="UP000035642">
    <property type="component" value="Unassembled WGS sequence"/>
</dbReference>
<keyword evidence="1" id="KW-0732">Signal</keyword>
<keyword evidence="2" id="KW-1185">Reference proteome</keyword>
<sequence>MVLELLPLWLLLIRTTSAVPSVRGKCSLECYSRCMQSGTVSGILSENLLLSYCFAKLLSFFKINLQND</sequence>
<name>A0A0K0DAR7_ANGCA</name>
<feature type="chain" id="PRO_5005326608" evidence="1">
    <location>
        <begin position="19"/>
        <end position="68"/>
    </location>
</feature>
<dbReference type="AlphaFoldDB" id="A0A0K0DAR7"/>
<evidence type="ECO:0000256" key="1">
    <source>
        <dbReference type="SAM" id="SignalP"/>
    </source>
</evidence>
<protein>
    <submittedName>
        <fullName evidence="3">Secreted protein</fullName>
    </submittedName>
</protein>
<reference evidence="3" key="2">
    <citation type="submission" date="2017-02" db="UniProtKB">
        <authorList>
            <consortium name="WormBaseParasite"/>
        </authorList>
    </citation>
    <scope>IDENTIFICATION</scope>
</reference>